<accession>A0A2K1QIQ4</accession>
<comment type="caution">
    <text evidence="4">The sequence shown here is derived from an EMBL/GenBank/DDBJ whole genome shotgun (WGS) entry which is preliminary data.</text>
</comment>
<dbReference type="EMBL" id="NKHZ01000081">
    <property type="protein sequence ID" value="PNS15044.1"/>
    <property type="molecule type" value="Genomic_DNA"/>
</dbReference>
<proteinExistence type="predicted"/>
<name>A0A2K1QIQ4_9PEZI</name>
<evidence type="ECO:0000313" key="5">
    <source>
        <dbReference type="Proteomes" id="UP000243797"/>
    </source>
</evidence>
<dbReference type="Proteomes" id="UP000243797">
    <property type="component" value="Unassembled WGS sequence"/>
</dbReference>
<dbReference type="OrthoDB" id="79171at2759"/>
<organism evidence="4 5">
    <name type="scientific">Sphaceloma murrayae</name>
    <dbReference type="NCBI Taxonomy" id="2082308"/>
    <lineage>
        <taxon>Eukaryota</taxon>
        <taxon>Fungi</taxon>
        <taxon>Dikarya</taxon>
        <taxon>Ascomycota</taxon>
        <taxon>Pezizomycotina</taxon>
        <taxon>Dothideomycetes</taxon>
        <taxon>Dothideomycetidae</taxon>
        <taxon>Myriangiales</taxon>
        <taxon>Elsinoaceae</taxon>
        <taxon>Sphaceloma</taxon>
    </lineage>
</organism>
<gene>
    <name evidence="4" type="ORF">CAC42_2273</name>
</gene>
<dbReference type="AlphaFoldDB" id="A0A2K1QIQ4"/>
<dbReference type="SMART" id="SM00333">
    <property type="entry name" value="TUDOR"/>
    <property type="match status" value="1"/>
</dbReference>
<keyword evidence="5" id="KW-1185">Reference proteome</keyword>
<feature type="compositionally biased region" description="Gly residues" evidence="2">
    <location>
        <begin position="288"/>
        <end position="299"/>
    </location>
</feature>
<sequence length="305" mass="32791">MPSLAELQAQLALEDANLTEANEILELMPDNEDAIDIKHQVLARKKDLEDKIAQLSNHRAAPALPAKTTPVINASENTPKTVPDEERRIFKIGENVTAKYAGDGQWYPATITSVQGSSSNPIYTIKFKGYDEQETIPAHRIRAQAHSNPLKRKADDVAAVSSPAPTGLAAPNGSVLSAPANIDGELASQLKKDQNKALDADALERPKKKKVNKAAQALEKGKSNWQDFKSKSAGSKVGKAVNKESMFRTGDNPLAKVGFVGSGKTMTKDVVKGKHKYEALEDDRGDRYGGGGGYGGGGRGYRDSR</sequence>
<evidence type="ECO:0000313" key="4">
    <source>
        <dbReference type="EMBL" id="PNS15044.1"/>
    </source>
</evidence>
<evidence type="ECO:0000259" key="3">
    <source>
        <dbReference type="PROSITE" id="PS50304"/>
    </source>
</evidence>
<evidence type="ECO:0000256" key="1">
    <source>
        <dbReference type="SAM" id="Coils"/>
    </source>
</evidence>
<dbReference type="STRING" id="2082308.A0A2K1QIQ4"/>
<dbReference type="SUPFAM" id="SSF63748">
    <property type="entry name" value="Tudor/PWWP/MBT"/>
    <property type="match status" value="1"/>
</dbReference>
<feature type="region of interest" description="Disordered" evidence="2">
    <location>
        <begin position="276"/>
        <end position="305"/>
    </location>
</feature>
<feature type="coiled-coil region" evidence="1">
    <location>
        <begin position="4"/>
        <end position="58"/>
    </location>
</feature>
<reference evidence="4 5" key="1">
    <citation type="submission" date="2017-06" db="EMBL/GenBank/DDBJ databases">
        <title>Draft genome sequence of a variant of Elsinoe murrayae.</title>
        <authorList>
            <person name="Cheng Q."/>
        </authorList>
    </citation>
    <scope>NUCLEOTIDE SEQUENCE [LARGE SCALE GENOMIC DNA]</scope>
    <source>
        <strain evidence="4 5">CQ-2017a</strain>
    </source>
</reference>
<dbReference type="Gene3D" id="2.30.30.140">
    <property type="match status" value="1"/>
</dbReference>
<dbReference type="InParanoid" id="A0A2K1QIQ4"/>
<feature type="domain" description="Tudor" evidence="3">
    <location>
        <begin position="89"/>
        <end position="151"/>
    </location>
</feature>
<keyword evidence="1" id="KW-0175">Coiled coil</keyword>
<feature type="compositionally biased region" description="Basic and acidic residues" evidence="2">
    <location>
        <begin position="276"/>
        <end position="287"/>
    </location>
</feature>
<evidence type="ECO:0000256" key="2">
    <source>
        <dbReference type="SAM" id="MobiDB-lite"/>
    </source>
</evidence>
<protein>
    <submittedName>
        <fullName evidence="4">Splicing factor spf30</fullName>
    </submittedName>
</protein>
<dbReference type="InterPro" id="IPR002999">
    <property type="entry name" value="Tudor"/>
</dbReference>
<dbReference type="PROSITE" id="PS50304">
    <property type="entry name" value="TUDOR"/>
    <property type="match status" value="1"/>
</dbReference>